<sequence length="343" mass="38105">MLKIAIIGSGFGRYGLLPAFASIPRCKVVAICGKKTKAMADDCKRFGVMNIYSDWRALLENEKLDAVALAVTPRAQYEIGKAAIKKGLHVFAEKPLAATAAQARELLALAKRKKVVHSVDFIFPEIAAWKKAKEMLDKNTYGELRHLSVDWDFLSYDIEHKRSTWKTDSKEGGGALSFFFSHGLYYLEHFAGKISKVKSNFTYSKESLGGGEVGVDMLLTFENQSTGHVHLSCNTRGLRKHELIFRCARGTMVLGNTHGYVDDFTLTVYDEKGARRVKVPAEKKAKNEDARVAVLRKLAARFVNSCTRGVDMHPGFAEGVRVQELIAEIRAQSTSAKPRARTS</sequence>
<reference evidence="4 5" key="1">
    <citation type="journal article" date="2016" name="Nat. Commun.">
        <title>Thousands of microbial genomes shed light on interconnected biogeochemical processes in an aquifer system.</title>
        <authorList>
            <person name="Anantharaman K."/>
            <person name="Brown C.T."/>
            <person name="Hug L.A."/>
            <person name="Sharon I."/>
            <person name="Castelle C.J."/>
            <person name="Probst A.J."/>
            <person name="Thomas B.C."/>
            <person name="Singh A."/>
            <person name="Wilkins M.J."/>
            <person name="Karaoz U."/>
            <person name="Brodie E.L."/>
            <person name="Williams K.H."/>
            <person name="Hubbard S.S."/>
            <person name="Banfield J.F."/>
        </authorList>
    </citation>
    <scope>NUCLEOTIDE SEQUENCE [LARGE SCALE GENOMIC DNA]</scope>
</reference>
<dbReference type="InterPro" id="IPR036291">
    <property type="entry name" value="NAD(P)-bd_dom_sf"/>
</dbReference>
<dbReference type="GO" id="GO:0016491">
    <property type="term" value="F:oxidoreductase activity"/>
    <property type="evidence" value="ECO:0007669"/>
    <property type="project" value="UniProtKB-KW"/>
</dbReference>
<evidence type="ECO:0000313" key="4">
    <source>
        <dbReference type="EMBL" id="OGG72625.1"/>
    </source>
</evidence>
<dbReference type="PANTHER" id="PTHR43818">
    <property type="entry name" value="BCDNA.GH03377"/>
    <property type="match status" value="1"/>
</dbReference>
<dbReference type="Gene3D" id="3.30.360.10">
    <property type="entry name" value="Dihydrodipicolinate Reductase, domain 2"/>
    <property type="match status" value="1"/>
</dbReference>
<evidence type="ECO:0000256" key="1">
    <source>
        <dbReference type="ARBA" id="ARBA00023002"/>
    </source>
</evidence>
<dbReference type="PANTHER" id="PTHR43818:SF11">
    <property type="entry name" value="BCDNA.GH03377"/>
    <property type="match status" value="1"/>
</dbReference>
<protein>
    <recommendedName>
        <fullName evidence="6">Gfo/Idh/MocA-like oxidoreductase N-terminal domain-containing protein</fullName>
    </recommendedName>
</protein>
<dbReference type="AlphaFoldDB" id="A0A1F6EG63"/>
<dbReference type="InterPro" id="IPR000683">
    <property type="entry name" value="Gfo/Idh/MocA-like_OxRdtase_N"/>
</dbReference>
<proteinExistence type="predicted"/>
<evidence type="ECO:0008006" key="6">
    <source>
        <dbReference type="Google" id="ProtNLM"/>
    </source>
</evidence>
<dbReference type="SUPFAM" id="SSF55347">
    <property type="entry name" value="Glyceraldehyde-3-phosphate dehydrogenase-like, C-terminal domain"/>
    <property type="match status" value="1"/>
</dbReference>
<dbReference type="Gene3D" id="3.40.50.720">
    <property type="entry name" value="NAD(P)-binding Rossmann-like Domain"/>
    <property type="match status" value="1"/>
</dbReference>
<organism evidence="4 5">
    <name type="scientific">Candidatus Kaiserbacteria bacterium RIFCSPLOWO2_01_FULL_53_17</name>
    <dbReference type="NCBI Taxonomy" id="1798511"/>
    <lineage>
        <taxon>Bacteria</taxon>
        <taxon>Candidatus Kaiseribacteriota</taxon>
    </lineage>
</organism>
<dbReference type="Pfam" id="PF01408">
    <property type="entry name" value="GFO_IDH_MocA"/>
    <property type="match status" value="1"/>
</dbReference>
<comment type="caution">
    <text evidence="4">The sequence shown here is derived from an EMBL/GenBank/DDBJ whole genome shotgun (WGS) entry which is preliminary data.</text>
</comment>
<dbReference type="InterPro" id="IPR050463">
    <property type="entry name" value="Gfo/Idh/MocA_oxidrdct_glycsds"/>
</dbReference>
<keyword evidence="1" id="KW-0560">Oxidoreductase</keyword>
<evidence type="ECO:0000259" key="2">
    <source>
        <dbReference type="Pfam" id="PF01408"/>
    </source>
</evidence>
<evidence type="ECO:0000259" key="3">
    <source>
        <dbReference type="Pfam" id="PF22725"/>
    </source>
</evidence>
<gene>
    <name evidence="4" type="ORF">A3A38_00080</name>
</gene>
<dbReference type="SUPFAM" id="SSF51735">
    <property type="entry name" value="NAD(P)-binding Rossmann-fold domains"/>
    <property type="match status" value="1"/>
</dbReference>
<evidence type="ECO:0000313" key="5">
    <source>
        <dbReference type="Proteomes" id="UP000177306"/>
    </source>
</evidence>
<dbReference type="InterPro" id="IPR055170">
    <property type="entry name" value="GFO_IDH_MocA-like_dom"/>
</dbReference>
<dbReference type="Proteomes" id="UP000177306">
    <property type="component" value="Unassembled WGS sequence"/>
</dbReference>
<dbReference type="EMBL" id="MFLY01000036">
    <property type="protein sequence ID" value="OGG72625.1"/>
    <property type="molecule type" value="Genomic_DNA"/>
</dbReference>
<accession>A0A1F6EG63</accession>
<feature type="domain" description="GFO/IDH/MocA-like oxidoreductase" evidence="3">
    <location>
        <begin position="129"/>
        <end position="252"/>
    </location>
</feature>
<feature type="domain" description="Gfo/Idh/MocA-like oxidoreductase N-terminal" evidence="2">
    <location>
        <begin position="2"/>
        <end position="121"/>
    </location>
</feature>
<dbReference type="Pfam" id="PF22725">
    <property type="entry name" value="GFO_IDH_MocA_C3"/>
    <property type="match status" value="1"/>
</dbReference>
<name>A0A1F6EG63_9BACT</name>
<dbReference type="GO" id="GO:0000166">
    <property type="term" value="F:nucleotide binding"/>
    <property type="evidence" value="ECO:0007669"/>
    <property type="project" value="InterPro"/>
</dbReference>